<evidence type="ECO:0000259" key="2">
    <source>
        <dbReference type="Pfam" id="PF14225"/>
    </source>
</evidence>
<organism evidence="4 5">
    <name type="scientific">Aphanomyces stellatus</name>
    <dbReference type="NCBI Taxonomy" id="120398"/>
    <lineage>
        <taxon>Eukaryota</taxon>
        <taxon>Sar</taxon>
        <taxon>Stramenopiles</taxon>
        <taxon>Oomycota</taxon>
        <taxon>Saprolegniomycetes</taxon>
        <taxon>Saprolegniales</taxon>
        <taxon>Verrucalvaceae</taxon>
        <taxon>Aphanomyces</taxon>
    </lineage>
</organism>
<dbReference type="InterPro" id="IPR039867">
    <property type="entry name" value="Furry/Tao3/Mor2"/>
</dbReference>
<proteinExistence type="predicted"/>
<dbReference type="PANTHER" id="PTHR12295">
    <property type="entry name" value="FURRY-RELATED"/>
    <property type="match status" value="1"/>
</dbReference>
<feature type="domain" description="Cell morphogenesis protein C-terminal" evidence="2">
    <location>
        <begin position="1460"/>
        <end position="1684"/>
    </location>
</feature>
<dbReference type="EMBL" id="CAADRA010006405">
    <property type="protein sequence ID" value="VFT95071.1"/>
    <property type="molecule type" value="Genomic_DNA"/>
</dbReference>
<dbReference type="Proteomes" id="UP000332933">
    <property type="component" value="Unassembled WGS sequence"/>
</dbReference>
<evidence type="ECO:0000259" key="1">
    <source>
        <dbReference type="Pfam" id="PF14222"/>
    </source>
</evidence>
<dbReference type="SUPFAM" id="SSF48371">
    <property type="entry name" value="ARM repeat"/>
    <property type="match status" value="1"/>
</dbReference>
<name>A0A485LBJ8_9STRA</name>
<dbReference type="GO" id="GO:0030427">
    <property type="term" value="C:site of polarized growth"/>
    <property type="evidence" value="ECO:0007669"/>
    <property type="project" value="TreeGrafter"/>
</dbReference>
<dbReference type="GO" id="GO:0005938">
    <property type="term" value="C:cell cortex"/>
    <property type="evidence" value="ECO:0007669"/>
    <property type="project" value="TreeGrafter"/>
</dbReference>
<evidence type="ECO:0000313" key="4">
    <source>
        <dbReference type="EMBL" id="VFT95071.1"/>
    </source>
</evidence>
<sequence length="1703" mass="188284">MDELVGILKRELDEFMATHASSVLANIGESGMDPLCLAQVDRVGTMWTAMAARNFAVTVETMLAWQETKLDGSLFGRAGLWLTGHVLQAILRHPLRTQDDGAMDALWGKLVTTALKILAEWNEIESSTNSRPTSEYDTSSSSSSGLGGKSSFFAFRPAIAVKPTNDLLLQEAVHGLWKENLGLMGAYAIRPIKQQVLADLESPPRGISKECYLTNLTTLRLALIRPTNAALHDQAASFLRVLVTCTHKANKVSVQLAALHVLSAILTRELQGLTTAGLRAYHDVSNAAEWDAIATELHATAVKLSTKKAYAAVAWRVRLAVVMLSSADVFARHWKEDAVALLEAYGSTKGAVPYLQLVETLLCNLVKRHLASGRTMPVDSDMMEIINTIQAWCFTNTKHKLKKLRVIFATLARLTQCIAAYNMEYAIQNHVHRLLVESDSVFEIRRLVGLLSLKVLFQQAGLLVGSEPTYLALDAATLAANCTGLGDVVGNVLVDCSSHFDSGCKTSEFKQWISLQTFEAAIVCTQFLYGSMKLPAEQKMHILMRSTAHSHMAVGMTAVATLQRLAITQEDFVVFRALVSYMLRLDNTVDAPLLLVVLQLVLHDPDLPLLSGLEEELAPLEALALFLLCHNNPRVRQPALVVLDAIRTIRQTRLKVAGINAMDIVTGIDADLQKKLNLTASDKQEALQAGGVIQWLVSLPTPREWLWSLALGTLFPRVCEICPLLVDRVWASAVDSVLKMEPAIPDVDDNDSARAPTQWRNLAIFTCATAAAGEDERIKTLLRHQSAYLRSPSVGQRLSAVVALGATRHIAHGMLLDVLSTFEEEAFVVEEIASPKRVKASQIQQAVHHMMALQWALARCHRSLVEHHVHMWENSQCRQHVLRFVDKLHAAATSSLGEFTSPGWVWWIRLDFCAIVESVVHQSNMSYDDDTVYITPKMREQWFLAASTWCAARPGPPPIASSADLLPTGYDTGSTYTLTKGAYSAMAMLLIGPTFDTAPCFLWIDVCFALTEADELQSITASGLRLLLQSDPTALIPPCVDRCFFADVATSNVAKQYLGAVASVIGDLRDEFQSSTNLCELLFVALLHLYHKDNQAAVHILVTMLDHDLPGPFQPSIKTYTRQVQLVTTHIAARWTHQSMGVLQLMIVFVTKCKDPLLQAHVLALCGPWVQQLQSIDGPFLTLLFRLTHDQMQVPMLPSVWLDVARAKAYTHLASIVSFFYGLATKEKIQTAKAILNWITPSPDDTQQVLARLMTHAQGTTTFAATGVTVMLLAGLSSQLDDSFCVGVSHRAFSILHAEMFDDTTRDEMFDGIADDCLMILETMVHKDTLGYDSLLNNLHEYLAMSQSTDPNEAGPTVAHFEELLECFCLSLTDVQRVEWAQTSVLAFTKHKPGVNATFSLLLYRLLRAPFDGAVCVQLLNLLKIALDNADAAGGCASEFLLTLTYVAESMPETKLVLYPQLLWVAVALLNHSQESFELPALQLLYELVRKQTFCEPIVQDVLAARRPPQWKSKDVSTDVLLAVCRHMDSPETDAVVRAIVQEVLGSKVTSKLHCVVCTAVLLPHLCAQSLEPSRTFALRQELSYLWRMQQRQDVAVRFLKPETVLWKLTDDLGRRVMSALTSPEEEKAFFDVLLVVLNGQCTDLVTPTLGILQVLLQTAPPMFWKRNATLLSALTRMLRTTSANHETWPILVSLMSTLLPCP</sequence>
<reference evidence="3" key="2">
    <citation type="submission" date="2019-06" db="EMBL/GenBank/DDBJ databases">
        <title>Genomics analysis of Aphanomyces spp. identifies a new class of oomycete effector associated with host adaptation.</title>
        <authorList>
            <person name="Gaulin E."/>
        </authorList>
    </citation>
    <scope>NUCLEOTIDE SEQUENCE</scope>
    <source>
        <strain evidence="3">CBS 578.67</strain>
    </source>
</reference>
<dbReference type="Pfam" id="PF14222">
    <property type="entry name" value="MOR2-PAG1_N"/>
    <property type="match status" value="1"/>
</dbReference>
<dbReference type="InterPro" id="IPR025614">
    <property type="entry name" value="Cell_morpho_N"/>
</dbReference>
<accession>A0A485LBJ8</accession>
<evidence type="ECO:0000313" key="3">
    <source>
        <dbReference type="EMBL" id="KAF0690261.1"/>
    </source>
</evidence>
<dbReference type="EMBL" id="VJMH01006384">
    <property type="protein sequence ID" value="KAF0690261.1"/>
    <property type="molecule type" value="Genomic_DNA"/>
</dbReference>
<gene>
    <name evidence="4" type="primary">Aste57867_18335</name>
    <name evidence="3" type="ORF">As57867_018273</name>
    <name evidence="4" type="ORF">ASTE57867_18335</name>
</gene>
<dbReference type="Pfam" id="PF14225">
    <property type="entry name" value="MOR2-PAG1_C"/>
    <property type="match status" value="1"/>
</dbReference>
<dbReference type="OrthoDB" id="6287725at2759"/>
<dbReference type="InterPro" id="IPR025481">
    <property type="entry name" value="Cell_Morphogen_C"/>
</dbReference>
<keyword evidence="5" id="KW-1185">Reference proteome</keyword>
<dbReference type="GO" id="GO:0000902">
    <property type="term" value="P:cell morphogenesis"/>
    <property type="evidence" value="ECO:0007669"/>
    <property type="project" value="InterPro"/>
</dbReference>
<feature type="domain" description="Cell morphogenesis protein N-terminal" evidence="1">
    <location>
        <begin position="179"/>
        <end position="438"/>
    </location>
</feature>
<dbReference type="PANTHER" id="PTHR12295:SF30">
    <property type="entry name" value="PROTEIN FURRY"/>
    <property type="match status" value="1"/>
</dbReference>
<dbReference type="InterPro" id="IPR016024">
    <property type="entry name" value="ARM-type_fold"/>
</dbReference>
<reference evidence="4 5" key="1">
    <citation type="submission" date="2019-03" db="EMBL/GenBank/DDBJ databases">
        <authorList>
            <person name="Gaulin E."/>
            <person name="Dumas B."/>
        </authorList>
    </citation>
    <scope>NUCLEOTIDE SEQUENCE [LARGE SCALE GENOMIC DNA]</scope>
    <source>
        <strain evidence="4">CBS 568.67</strain>
    </source>
</reference>
<protein>
    <submittedName>
        <fullName evidence="4">Aste57867_18335 protein</fullName>
    </submittedName>
</protein>
<evidence type="ECO:0000313" key="5">
    <source>
        <dbReference type="Proteomes" id="UP000332933"/>
    </source>
</evidence>